<protein>
    <recommendedName>
        <fullName evidence="4">DUF3017 domain-containing protein</fullName>
    </recommendedName>
</protein>
<keyword evidence="1" id="KW-0812">Transmembrane</keyword>
<dbReference type="RefSeq" id="WP_009483129.1">
    <property type="nucleotide sequence ID" value="NZ_BAFE01000076.1"/>
</dbReference>
<feature type="transmembrane region" description="Helical" evidence="1">
    <location>
        <begin position="39"/>
        <end position="57"/>
    </location>
</feature>
<proteinExistence type="predicted"/>
<keyword evidence="1" id="KW-0472">Membrane</keyword>
<keyword evidence="1" id="KW-1133">Transmembrane helix</keyword>
<evidence type="ECO:0000313" key="3">
    <source>
        <dbReference type="Proteomes" id="UP000004367"/>
    </source>
</evidence>
<dbReference type="InterPro" id="IPR021385">
    <property type="entry name" value="DUF3017"/>
</dbReference>
<evidence type="ECO:0008006" key="4">
    <source>
        <dbReference type="Google" id="ProtNLM"/>
    </source>
</evidence>
<keyword evidence="3" id="KW-1185">Reference proteome</keyword>
<comment type="caution">
    <text evidence="2">The sequence shown here is derived from an EMBL/GenBank/DDBJ whole genome shotgun (WGS) entry which is preliminary data.</text>
</comment>
<sequence length="101" mass="10267">MSTATPPPPPRPRIALGAGWWCAAAVVLAGLAWLVVGDALLGGGLMMAAGFALAAVLRLVLPEDRIGGLHMRGPRFDAAFQAGTALAVAAAVVLVWLREAA</sequence>
<gene>
    <name evidence="2" type="ORF">MOPEL_099_00320</name>
</gene>
<organism evidence="2 3">
    <name type="scientific">Mobilicoccus pelagius NBRC 104925</name>
    <dbReference type="NCBI Taxonomy" id="1089455"/>
    <lineage>
        <taxon>Bacteria</taxon>
        <taxon>Bacillati</taxon>
        <taxon>Actinomycetota</taxon>
        <taxon>Actinomycetes</taxon>
        <taxon>Micrococcales</taxon>
        <taxon>Dermatophilaceae</taxon>
        <taxon>Mobilicoccus</taxon>
    </lineage>
</organism>
<dbReference type="EMBL" id="BAFE01000076">
    <property type="protein sequence ID" value="GAB49232.1"/>
    <property type="molecule type" value="Genomic_DNA"/>
</dbReference>
<evidence type="ECO:0000256" key="1">
    <source>
        <dbReference type="SAM" id="Phobius"/>
    </source>
</evidence>
<feature type="transmembrane region" description="Helical" evidence="1">
    <location>
        <begin position="12"/>
        <end position="33"/>
    </location>
</feature>
<dbReference type="AlphaFoldDB" id="H5UU24"/>
<dbReference type="Proteomes" id="UP000004367">
    <property type="component" value="Unassembled WGS sequence"/>
</dbReference>
<feature type="transmembrane region" description="Helical" evidence="1">
    <location>
        <begin position="78"/>
        <end position="97"/>
    </location>
</feature>
<accession>H5UU24</accession>
<evidence type="ECO:0000313" key="2">
    <source>
        <dbReference type="EMBL" id="GAB49232.1"/>
    </source>
</evidence>
<name>H5UU24_9MICO</name>
<dbReference type="Pfam" id="PF11222">
    <property type="entry name" value="DUF3017"/>
    <property type="match status" value="1"/>
</dbReference>
<reference evidence="2 3" key="1">
    <citation type="submission" date="2012-02" db="EMBL/GenBank/DDBJ databases">
        <title>Whole genome shotgun sequence of Mobilicoccus pelagius NBRC 104925.</title>
        <authorList>
            <person name="Yoshida Y."/>
            <person name="Hosoyama A."/>
            <person name="Tsuchikane K."/>
            <person name="Katsumata H."/>
            <person name="Yamazaki S."/>
            <person name="Fujita N."/>
        </authorList>
    </citation>
    <scope>NUCLEOTIDE SEQUENCE [LARGE SCALE GENOMIC DNA]</scope>
    <source>
        <strain evidence="2 3">NBRC 104925</strain>
    </source>
</reference>